<keyword evidence="4" id="KW-1185">Reference proteome</keyword>
<feature type="signal peptide" evidence="1">
    <location>
        <begin position="1"/>
        <end position="31"/>
    </location>
</feature>
<evidence type="ECO:0000256" key="1">
    <source>
        <dbReference type="SAM" id="SignalP"/>
    </source>
</evidence>
<evidence type="ECO:0000313" key="3">
    <source>
        <dbReference type="EMBL" id="MCP1169420.1"/>
    </source>
</evidence>
<evidence type="ECO:0000259" key="2">
    <source>
        <dbReference type="Pfam" id="PF08212"/>
    </source>
</evidence>
<feature type="chain" id="PRO_5040999312" evidence="1">
    <location>
        <begin position="32"/>
        <end position="179"/>
    </location>
</feature>
<keyword evidence="1" id="KW-0732">Signal</keyword>
<accession>A0A9X2FSH1</accession>
<dbReference type="InterPro" id="IPR000566">
    <property type="entry name" value="Lipocln_cytosolic_FA-bd_dom"/>
</dbReference>
<gene>
    <name evidence="3" type="ORF">NHG85_12960</name>
</gene>
<organism evidence="3 4">
    <name type="scientific">Limimaricola litoreus</name>
    <dbReference type="NCBI Taxonomy" id="2955316"/>
    <lineage>
        <taxon>Bacteria</taxon>
        <taxon>Pseudomonadati</taxon>
        <taxon>Pseudomonadota</taxon>
        <taxon>Alphaproteobacteria</taxon>
        <taxon>Rhodobacterales</taxon>
        <taxon>Paracoccaceae</taxon>
        <taxon>Limimaricola</taxon>
    </lineage>
</organism>
<dbReference type="Proteomes" id="UP001139477">
    <property type="component" value="Unassembled WGS sequence"/>
</dbReference>
<sequence>MTAIASLRRTRAAMPALAALLWLAACGTAKAPDPVAGPVPAFRDTAAPIASSLRGAASDLNGDWVIAAAYPGGPVRAGTRMTLDLDAEGGMARISEDGAARLVPVTAQGRGRYEADGIPWWLLWTDDGFRTAAIGAPDGTHGWIMHRPGQAAADRTRAAREMLDFNGYDTGALEAATGG</sequence>
<dbReference type="InterPro" id="IPR012674">
    <property type="entry name" value="Calycin"/>
</dbReference>
<dbReference type="AlphaFoldDB" id="A0A9X2FSH1"/>
<reference evidence="3" key="1">
    <citation type="submission" date="2022-06" db="EMBL/GenBank/DDBJ databases">
        <title>Limimaricola sediminis sp. nov., isolated from an intertidal sediment.</title>
        <authorList>
            <person name="Shao X."/>
        </authorList>
    </citation>
    <scope>NUCLEOTIDE SEQUENCE</scope>
    <source>
        <strain evidence="3">ASW11-118</strain>
    </source>
</reference>
<dbReference type="EMBL" id="JAMYXC010000200">
    <property type="protein sequence ID" value="MCP1169420.1"/>
    <property type="molecule type" value="Genomic_DNA"/>
</dbReference>
<comment type="caution">
    <text evidence="3">The sequence shown here is derived from an EMBL/GenBank/DDBJ whole genome shotgun (WGS) entry which is preliminary data.</text>
</comment>
<protein>
    <submittedName>
        <fullName evidence="3">Lipocalin family protein</fullName>
    </submittedName>
</protein>
<feature type="domain" description="Lipocalin/cytosolic fatty-acid binding" evidence="2">
    <location>
        <begin position="117"/>
        <end position="175"/>
    </location>
</feature>
<dbReference type="Pfam" id="PF08212">
    <property type="entry name" value="Lipocalin_2"/>
    <property type="match status" value="1"/>
</dbReference>
<dbReference type="RefSeq" id="WP_253333013.1">
    <property type="nucleotide sequence ID" value="NZ_JAMYXC010000200.1"/>
</dbReference>
<name>A0A9X2FSH1_9RHOB</name>
<proteinExistence type="predicted"/>
<dbReference type="Gene3D" id="2.40.128.20">
    <property type="match status" value="1"/>
</dbReference>
<evidence type="ECO:0000313" key="4">
    <source>
        <dbReference type="Proteomes" id="UP001139477"/>
    </source>
</evidence>